<sequence>MSKLDQQLDEKNIFGRKSKLSTSPAKVRTFTYAESEDEEKDEETESEALERRKKWFMDNVGGELLLHKRRRVSPPRPRTNSVTKIDVSKVKAPDTSSQKNDKTAVTNVGTPDINQDRERKRGKQETPTDEKKENVRAEAKKLKTILNKMKQNVQNLQKIVDEQYNITKEIKTTTGNLTLHQKEVTLDTEEPKENWSDQKLEENMEQEYVTLQELREGMMKKRKPSFTIATKLDIDTMMLMKMLECIFHKAGTSIIILATRKTQTKLEEEIKTDRDSPNTWENKAQASKQAQEKEEDSKAKQSNSS</sequence>
<feature type="compositionally biased region" description="Basic and acidic residues" evidence="1">
    <location>
        <begin position="114"/>
        <end position="135"/>
    </location>
</feature>
<feature type="compositionally biased region" description="Polar residues" evidence="1">
    <location>
        <begin position="277"/>
        <end position="289"/>
    </location>
</feature>
<dbReference type="EMBL" id="VTPC01086263">
    <property type="protein sequence ID" value="KAF2886831.1"/>
    <property type="molecule type" value="Genomic_DNA"/>
</dbReference>
<organism evidence="2 3">
    <name type="scientific">Ignelater luminosus</name>
    <name type="common">Cucubano</name>
    <name type="synonym">Pyrophorus luminosus</name>
    <dbReference type="NCBI Taxonomy" id="2038154"/>
    <lineage>
        <taxon>Eukaryota</taxon>
        <taxon>Metazoa</taxon>
        <taxon>Ecdysozoa</taxon>
        <taxon>Arthropoda</taxon>
        <taxon>Hexapoda</taxon>
        <taxon>Insecta</taxon>
        <taxon>Pterygota</taxon>
        <taxon>Neoptera</taxon>
        <taxon>Endopterygota</taxon>
        <taxon>Coleoptera</taxon>
        <taxon>Polyphaga</taxon>
        <taxon>Elateriformia</taxon>
        <taxon>Elateroidea</taxon>
        <taxon>Elateridae</taxon>
        <taxon>Agrypninae</taxon>
        <taxon>Pyrophorini</taxon>
        <taxon>Ignelater</taxon>
    </lineage>
</organism>
<feature type="compositionally biased region" description="Basic and acidic residues" evidence="1">
    <location>
        <begin position="290"/>
        <end position="299"/>
    </location>
</feature>
<feature type="compositionally biased region" description="Acidic residues" evidence="1">
    <location>
        <begin position="34"/>
        <end position="47"/>
    </location>
</feature>
<evidence type="ECO:0000313" key="2">
    <source>
        <dbReference type="EMBL" id="KAF2886831.1"/>
    </source>
</evidence>
<feature type="compositionally biased region" description="Basic and acidic residues" evidence="1">
    <location>
        <begin position="265"/>
        <end position="276"/>
    </location>
</feature>
<proteinExistence type="predicted"/>
<feature type="region of interest" description="Disordered" evidence="1">
    <location>
        <begin position="265"/>
        <end position="305"/>
    </location>
</feature>
<protein>
    <submittedName>
        <fullName evidence="2">Uncharacterized protein</fullName>
    </submittedName>
</protein>
<evidence type="ECO:0000256" key="1">
    <source>
        <dbReference type="SAM" id="MobiDB-lite"/>
    </source>
</evidence>
<feature type="region of interest" description="Disordered" evidence="1">
    <location>
        <begin position="31"/>
        <end position="135"/>
    </location>
</feature>
<evidence type="ECO:0000313" key="3">
    <source>
        <dbReference type="Proteomes" id="UP000801492"/>
    </source>
</evidence>
<feature type="compositionally biased region" description="Polar residues" evidence="1">
    <location>
        <begin position="94"/>
        <end position="113"/>
    </location>
</feature>
<gene>
    <name evidence="2" type="ORF">ILUMI_19341</name>
</gene>
<name>A0A8K0G5P3_IGNLU</name>
<keyword evidence="3" id="KW-1185">Reference proteome</keyword>
<comment type="caution">
    <text evidence="2">The sequence shown here is derived from an EMBL/GenBank/DDBJ whole genome shotgun (WGS) entry which is preliminary data.</text>
</comment>
<reference evidence="2" key="1">
    <citation type="submission" date="2019-08" db="EMBL/GenBank/DDBJ databases">
        <title>The genome of the North American firefly Photinus pyralis.</title>
        <authorList>
            <consortium name="Photinus pyralis genome working group"/>
            <person name="Fallon T.R."/>
            <person name="Sander Lower S.E."/>
            <person name="Weng J.-K."/>
        </authorList>
    </citation>
    <scope>NUCLEOTIDE SEQUENCE</scope>
    <source>
        <strain evidence="2">TRF0915ILg1</strain>
        <tissue evidence="2">Whole body</tissue>
    </source>
</reference>
<dbReference type="Proteomes" id="UP000801492">
    <property type="component" value="Unassembled WGS sequence"/>
</dbReference>
<accession>A0A8K0G5P3</accession>
<dbReference type="AlphaFoldDB" id="A0A8K0G5P3"/>